<protein>
    <submittedName>
        <fullName evidence="2">Uncharacterized protein</fullName>
    </submittedName>
</protein>
<evidence type="ECO:0000313" key="2">
    <source>
        <dbReference type="EMBL" id="PRQ60929.1"/>
    </source>
</evidence>
<organism evidence="2 4">
    <name type="scientific">Rosa chinensis</name>
    <name type="common">China rose</name>
    <dbReference type="NCBI Taxonomy" id="74649"/>
    <lineage>
        <taxon>Eukaryota</taxon>
        <taxon>Viridiplantae</taxon>
        <taxon>Streptophyta</taxon>
        <taxon>Embryophyta</taxon>
        <taxon>Tracheophyta</taxon>
        <taxon>Spermatophyta</taxon>
        <taxon>Magnoliopsida</taxon>
        <taxon>eudicotyledons</taxon>
        <taxon>Gunneridae</taxon>
        <taxon>Pentapetalae</taxon>
        <taxon>rosids</taxon>
        <taxon>fabids</taxon>
        <taxon>Rosales</taxon>
        <taxon>Rosaceae</taxon>
        <taxon>Rosoideae</taxon>
        <taxon>Rosoideae incertae sedis</taxon>
        <taxon>Rosa</taxon>
    </lineage>
</organism>
<comment type="caution">
    <text evidence="2">The sequence shown here is derived from an EMBL/GenBank/DDBJ whole genome shotgun (WGS) entry which is preliminary data.</text>
</comment>
<accession>A0A2P6SQH1</accession>
<dbReference type="EMBL" id="PDCK01000021">
    <property type="protein sequence ID" value="PRQ60929.1"/>
    <property type="molecule type" value="Genomic_DNA"/>
</dbReference>
<keyword evidence="1" id="KW-0472">Membrane</keyword>
<keyword evidence="4" id="KW-1185">Reference proteome</keyword>
<dbReference type="Proteomes" id="UP000238479">
    <property type="component" value="Unassembled WGS sequence"/>
</dbReference>
<reference evidence="2 4" key="1">
    <citation type="journal article" date="2018" name="Nat. Genet.">
        <title>The Rosa genome provides new insights in the design of modern roses.</title>
        <authorList>
            <person name="Bendahmane M."/>
        </authorList>
    </citation>
    <scope>NUCLEOTIDE SEQUENCE [LARGE SCALE GENOMIC DNA]</scope>
    <source>
        <strain evidence="4">cv. Old Blush</strain>
    </source>
</reference>
<proteinExistence type="predicted"/>
<evidence type="ECO:0000313" key="4">
    <source>
        <dbReference type="Proteomes" id="UP000238479"/>
    </source>
</evidence>
<dbReference type="Gramene" id="PRQ60992">
    <property type="protein sequence ID" value="PRQ60992"/>
    <property type="gene ID" value="RchiOBHm_Chr0c16g0499721"/>
</dbReference>
<feature type="transmembrane region" description="Helical" evidence="1">
    <location>
        <begin position="21"/>
        <end position="50"/>
    </location>
</feature>
<dbReference type="EMBL" id="PDCK01000015">
    <property type="protein sequence ID" value="PRQ60992.1"/>
    <property type="molecule type" value="Genomic_DNA"/>
</dbReference>
<dbReference type="AlphaFoldDB" id="A0A2P6SQH1"/>
<gene>
    <name evidence="3" type="ORF">RchiOBHm_Chr0c16g0499721</name>
    <name evidence="2" type="ORF">RchiOBHm_Chr0c22g0500471</name>
</gene>
<dbReference type="Gramene" id="PRQ60929">
    <property type="protein sequence ID" value="PRQ60929"/>
    <property type="gene ID" value="RchiOBHm_Chr0c22g0500471"/>
</dbReference>
<evidence type="ECO:0000313" key="3">
    <source>
        <dbReference type="EMBL" id="PRQ60992.1"/>
    </source>
</evidence>
<name>A0A2P6SQH1_ROSCH</name>
<keyword evidence="1" id="KW-1133">Transmembrane helix</keyword>
<sequence>MSMSRKIRGPNHFSNLWLGHLFRTWLVTIPISIAVLASLGTLILGLFAFWCN</sequence>
<evidence type="ECO:0000256" key="1">
    <source>
        <dbReference type="SAM" id="Phobius"/>
    </source>
</evidence>
<keyword evidence="1" id="KW-0812">Transmembrane</keyword>